<dbReference type="Gene3D" id="3.10.290.10">
    <property type="entry name" value="RNA-binding S4 domain"/>
    <property type="match status" value="1"/>
</dbReference>
<gene>
    <name evidence="7" type="primary">hslR</name>
    <name evidence="7" type="ORF">GCM10025772_23410</name>
</gene>
<dbReference type="SMART" id="SM00363">
    <property type="entry name" value="S4"/>
    <property type="match status" value="1"/>
</dbReference>
<evidence type="ECO:0000256" key="3">
    <source>
        <dbReference type="ARBA" id="ARBA00023125"/>
    </source>
</evidence>
<keyword evidence="2 4" id="KW-0694">RNA-binding</keyword>
<feature type="region of interest" description="Disordered" evidence="5">
    <location>
        <begin position="88"/>
        <end position="136"/>
    </location>
</feature>
<dbReference type="PIRSF" id="PIRSF016821">
    <property type="entry name" value="HSP15"/>
    <property type="match status" value="1"/>
</dbReference>
<evidence type="ECO:0000313" key="8">
    <source>
        <dbReference type="Proteomes" id="UP001501600"/>
    </source>
</evidence>
<comment type="caution">
    <text evidence="7">The sequence shown here is derived from an EMBL/GenBank/DDBJ whole genome shotgun (WGS) entry which is preliminary data.</text>
</comment>
<dbReference type="EMBL" id="BAABLF010000014">
    <property type="protein sequence ID" value="GAA5192989.1"/>
    <property type="molecule type" value="Genomic_DNA"/>
</dbReference>
<keyword evidence="7" id="KW-0346">Stress response</keyword>
<sequence length="136" mass="15762">MTKNDEAMSAVRLDKWLWAARLYKTRALAQEMINGGKVQVNGQRSKPSRKLELGATVTLWQGYDEKEILVTGLAEKRVSAALAEGLYQETEQSQQKRAERAQQRRLMADADPHARRPDKKQRRQLLRVKHQDNEHR</sequence>
<evidence type="ECO:0000256" key="1">
    <source>
        <dbReference type="ARBA" id="ARBA00008396"/>
    </source>
</evidence>
<accession>A0ABP9S9V0</accession>
<proteinExistence type="inferred from homology"/>
<keyword evidence="3 4" id="KW-0238">DNA-binding</keyword>
<dbReference type="SUPFAM" id="SSF55174">
    <property type="entry name" value="Alpha-L RNA-binding motif"/>
    <property type="match status" value="1"/>
</dbReference>
<reference evidence="8" key="1">
    <citation type="journal article" date="2019" name="Int. J. Syst. Evol. Microbiol.">
        <title>The Global Catalogue of Microorganisms (GCM) 10K type strain sequencing project: providing services to taxonomists for standard genome sequencing and annotation.</title>
        <authorList>
            <consortium name="The Broad Institute Genomics Platform"/>
            <consortium name="The Broad Institute Genome Sequencing Center for Infectious Disease"/>
            <person name="Wu L."/>
            <person name="Ma J."/>
        </authorList>
    </citation>
    <scope>NUCLEOTIDE SEQUENCE [LARGE SCALE GENOMIC DNA]</scope>
    <source>
        <strain evidence="8">JCM 18720</strain>
    </source>
</reference>
<keyword evidence="8" id="KW-1185">Reference proteome</keyword>
<evidence type="ECO:0000259" key="6">
    <source>
        <dbReference type="SMART" id="SM00363"/>
    </source>
</evidence>
<dbReference type="PROSITE" id="PS50889">
    <property type="entry name" value="S4"/>
    <property type="match status" value="1"/>
</dbReference>
<evidence type="ECO:0000256" key="5">
    <source>
        <dbReference type="SAM" id="MobiDB-lite"/>
    </source>
</evidence>
<evidence type="ECO:0000313" key="7">
    <source>
        <dbReference type="EMBL" id="GAA5192989.1"/>
    </source>
</evidence>
<dbReference type="RefSeq" id="WP_345317245.1">
    <property type="nucleotide sequence ID" value="NZ_BAABLF010000014.1"/>
</dbReference>
<dbReference type="Proteomes" id="UP001501600">
    <property type="component" value="Unassembled WGS sequence"/>
</dbReference>
<evidence type="ECO:0000256" key="2">
    <source>
        <dbReference type="ARBA" id="ARBA00022884"/>
    </source>
</evidence>
<dbReference type="NCBIfam" id="NF007673">
    <property type="entry name" value="PRK10348.1"/>
    <property type="match status" value="1"/>
</dbReference>
<feature type="compositionally biased region" description="Basic residues" evidence="5">
    <location>
        <begin position="116"/>
        <end position="128"/>
    </location>
</feature>
<dbReference type="InterPro" id="IPR002942">
    <property type="entry name" value="S4_RNA-bd"/>
</dbReference>
<dbReference type="InterPro" id="IPR025708">
    <property type="entry name" value="HSP15"/>
</dbReference>
<organism evidence="7 8">
    <name type="scientific">Ferrimonas gelatinilytica</name>
    <dbReference type="NCBI Taxonomy" id="1255257"/>
    <lineage>
        <taxon>Bacteria</taxon>
        <taxon>Pseudomonadati</taxon>
        <taxon>Pseudomonadota</taxon>
        <taxon>Gammaproteobacteria</taxon>
        <taxon>Alteromonadales</taxon>
        <taxon>Ferrimonadaceae</taxon>
        <taxon>Ferrimonas</taxon>
    </lineage>
</organism>
<dbReference type="InterPro" id="IPR036986">
    <property type="entry name" value="S4_RNA-bd_sf"/>
</dbReference>
<feature type="domain" description="RNA-binding S4" evidence="6">
    <location>
        <begin position="11"/>
        <end position="74"/>
    </location>
</feature>
<comment type="similarity">
    <text evidence="1 4">Belongs to the HSP15 family.</text>
</comment>
<feature type="compositionally biased region" description="Basic and acidic residues" evidence="5">
    <location>
        <begin position="94"/>
        <end position="115"/>
    </location>
</feature>
<evidence type="ECO:0000256" key="4">
    <source>
        <dbReference type="PIRNR" id="PIRNR016821"/>
    </source>
</evidence>
<dbReference type="CDD" id="cd00165">
    <property type="entry name" value="S4"/>
    <property type="match status" value="1"/>
</dbReference>
<name>A0ABP9S9V0_9GAMM</name>
<protein>
    <recommendedName>
        <fullName evidence="4">Heat shock protein 15</fullName>
    </recommendedName>
</protein>
<dbReference type="Pfam" id="PF01479">
    <property type="entry name" value="S4"/>
    <property type="match status" value="1"/>
</dbReference>